<evidence type="ECO:0000313" key="2">
    <source>
        <dbReference type="EMBL" id="QYO77511.1"/>
    </source>
</evidence>
<proteinExistence type="predicted"/>
<keyword evidence="1" id="KW-0732">Signal</keyword>
<evidence type="ECO:0000313" key="3">
    <source>
        <dbReference type="Proteomes" id="UP000825799"/>
    </source>
</evidence>
<sequence length="199" mass="21279">MRAALFLLPTILLASPALAQEFSCEGAFAIDSSEARLIEIYGADNVWTGIVPGPEGTEMLATRVFPDSPKRMLEFVWWNEDARTDPSYVELPGKMAGPAGVRAGMSVAEIEALNGEPFTLSGFGWDYGGYAGFESGALSGLPGGCNLSLRFSPGPDPVDVDTDAIYGDRELRSTEPLLETVGARVDSVAIGYPHPDFRD</sequence>
<dbReference type="EMBL" id="CP080590">
    <property type="protein sequence ID" value="QYO77511.1"/>
    <property type="molecule type" value="Genomic_DNA"/>
</dbReference>
<name>A0ABX8WKH4_9HYPH</name>
<keyword evidence="3" id="KW-1185">Reference proteome</keyword>
<gene>
    <name evidence="2" type="ORF">K1X15_02740</name>
</gene>
<dbReference type="Proteomes" id="UP000825799">
    <property type="component" value="Chromosome"/>
</dbReference>
<organism evidence="2 3">
    <name type="scientific">Devosia salina</name>
    <dbReference type="NCBI Taxonomy" id="2860336"/>
    <lineage>
        <taxon>Bacteria</taxon>
        <taxon>Pseudomonadati</taxon>
        <taxon>Pseudomonadota</taxon>
        <taxon>Alphaproteobacteria</taxon>
        <taxon>Hyphomicrobiales</taxon>
        <taxon>Devosiaceae</taxon>
        <taxon>Devosia</taxon>
    </lineage>
</organism>
<evidence type="ECO:0000256" key="1">
    <source>
        <dbReference type="SAM" id="SignalP"/>
    </source>
</evidence>
<protein>
    <submittedName>
        <fullName evidence="2">Uncharacterized protein</fullName>
    </submittedName>
</protein>
<feature type="signal peptide" evidence="1">
    <location>
        <begin position="1"/>
        <end position="19"/>
    </location>
</feature>
<feature type="chain" id="PRO_5046366578" evidence="1">
    <location>
        <begin position="20"/>
        <end position="199"/>
    </location>
</feature>
<reference evidence="2 3" key="1">
    <citation type="submission" date="2021-08" db="EMBL/GenBank/DDBJ databases">
        <title>Devosia salina sp. nov., isolated from the South China Sea sediment.</title>
        <authorList>
            <person name="Zhou Z."/>
        </authorList>
    </citation>
    <scope>NUCLEOTIDE SEQUENCE [LARGE SCALE GENOMIC DNA]</scope>
    <source>
        <strain evidence="2 3">SCS-3</strain>
    </source>
</reference>
<dbReference type="RefSeq" id="WP_220305966.1">
    <property type="nucleotide sequence ID" value="NZ_CP080590.1"/>
</dbReference>
<accession>A0ABX8WKH4</accession>